<evidence type="ECO:0000256" key="11">
    <source>
        <dbReference type="ARBA" id="ARBA00022840"/>
    </source>
</evidence>
<evidence type="ECO:0000256" key="14">
    <source>
        <dbReference type="ARBA" id="ARBA00023136"/>
    </source>
</evidence>
<feature type="domain" description="Histidine kinase" evidence="18">
    <location>
        <begin position="468"/>
        <end position="689"/>
    </location>
</feature>
<evidence type="ECO:0000256" key="8">
    <source>
        <dbReference type="ARBA" id="ARBA00022692"/>
    </source>
</evidence>
<dbReference type="InterPro" id="IPR003594">
    <property type="entry name" value="HATPase_dom"/>
</dbReference>
<evidence type="ECO:0000256" key="4">
    <source>
        <dbReference type="ARBA" id="ARBA00018672"/>
    </source>
</evidence>
<comment type="catalytic activity">
    <reaction evidence="1">
        <text>ATP + protein L-histidine = ADP + protein N-phospho-L-histidine.</text>
        <dbReference type="EC" id="2.7.13.3"/>
    </reaction>
</comment>
<reference evidence="20" key="1">
    <citation type="submission" date="2020-10" db="EMBL/GenBank/DDBJ databases">
        <authorList>
            <person name="Gilroy R."/>
        </authorList>
    </citation>
    <scope>NUCLEOTIDE SEQUENCE</scope>
    <source>
        <strain evidence="20">ChiSxjej2B14-6234</strain>
    </source>
</reference>
<evidence type="ECO:0000313" key="20">
    <source>
        <dbReference type="EMBL" id="HIQ71949.1"/>
    </source>
</evidence>
<feature type="transmembrane region" description="Helical" evidence="17">
    <location>
        <begin position="282"/>
        <end position="303"/>
    </location>
</feature>
<dbReference type="InterPro" id="IPR029151">
    <property type="entry name" value="Sensor-like_sf"/>
</dbReference>
<reference evidence="20" key="2">
    <citation type="journal article" date="2021" name="PeerJ">
        <title>Extensive microbial diversity within the chicken gut microbiome revealed by metagenomics and culture.</title>
        <authorList>
            <person name="Gilroy R."/>
            <person name="Ravi A."/>
            <person name="Getino M."/>
            <person name="Pursley I."/>
            <person name="Horton D.L."/>
            <person name="Alikhan N.F."/>
            <person name="Baker D."/>
            <person name="Gharbi K."/>
            <person name="Hall N."/>
            <person name="Watson M."/>
            <person name="Adriaenssens E.M."/>
            <person name="Foster-Nyarko E."/>
            <person name="Jarju S."/>
            <person name="Secka A."/>
            <person name="Antonio M."/>
            <person name="Oren A."/>
            <person name="Chaudhuri R.R."/>
            <person name="La Ragione R."/>
            <person name="Hildebrand F."/>
            <person name="Pallen M.J."/>
        </authorList>
    </citation>
    <scope>NUCLEOTIDE SEQUENCE</scope>
    <source>
        <strain evidence="20">ChiSxjej2B14-6234</strain>
    </source>
</reference>
<comment type="subcellular location">
    <subcellularLocation>
        <location evidence="2">Cell membrane</location>
        <topology evidence="2">Multi-pass membrane protein</topology>
    </subcellularLocation>
</comment>
<dbReference type="InterPro" id="IPR011006">
    <property type="entry name" value="CheY-like_superfamily"/>
</dbReference>
<dbReference type="SMART" id="SM00387">
    <property type="entry name" value="HATPase_c"/>
    <property type="match status" value="1"/>
</dbReference>
<dbReference type="CDD" id="cd17546">
    <property type="entry name" value="REC_hyHK_CKI1_RcsC-like"/>
    <property type="match status" value="1"/>
</dbReference>
<dbReference type="PANTHER" id="PTHR43047">
    <property type="entry name" value="TWO-COMPONENT HISTIDINE PROTEIN KINASE"/>
    <property type="match status" value="1"/>
</dbReference>
<evidence type="ECO:0000256" key="5">
    <source>
        <dbReference type="ARBA" id="ARBA00022475"/>
    </source>
</evidence>
<dbReference type="SUPFAM" id="SSF55874">
    <property type="entry name" value="ATPase domain of HSP90 chaperone/DNA topoisomerase II/histidine kinase"/>
    <property type="match status" value="1"/>
</dbReference>
<comment type="caution">
    <text evidence="20">The sequence shown here is derived from an EMBL/GenBank/DDBJ whole genome shotgun (WGS) entry which is preliminary data.</text>
</comment>
<sequence length="848" mass="94201">MKHRSTLSINSSLGLLLLLAFVLTFGLGISLVRAKLLQNAHSMGMSLAQSYATEEETRIASFRNFMDLGIQYVEEISLQGGSPAEIQEWLHSYFSKLTVILGGNAIDPYAVVNGRIIAANPWDGEEGYDYRSTEWYQRALEADGELIFTDVYTDAITGDPVVTAARKFGRSDDVLAMDIYLRNFLLGSDELSVAEDCSFYLCDSTGTLIYASTGWSVTNETLQWYTDKLLEGIYDGSLSSYDASFVDPDGVVRGVYYHQMSNGWTVILTVPIQSVLMGDRNLTIYFLVGVGVLVFAILAAMVIRDLLQSKRIRLAGNTIEILSDSFYAIYRVNYREGTYAAIKISPDMVDRLPPSGDYAALLQAVQALVEPNTYHEFELCFSLESIRQRVAEHVADYGGDYQRRFGDTYKWVNIRTLYDSRLAPDEVILCFREVDVEKRQELQHTIILQEALDTARKSTKAKSAFFSSMSHDMRTPLNAIIGLSELAQKNADDREKVDDYIRKIEFSGKHLLALINDILELSRLESGRNTLAHEQFDIRLCIEEIADIFRVQAAQESKRFTVQFDLRVSAVMGDAFKLGQILNNLLSNAFKYSEAGAQISLSVRQFDFQQHSKYQIIVEDTGIGMSEHFLTHLFEPYARETHFATRPTIGTGLGMPIVKSLVQQMSGEISVESELGKGSKFTVTLPLVAATAANSSAATTEPACEALSDLSGRRILLAEDNELNMEIATEILAMNGAEVIQARNGAEAVHLFEASAPHSFDAILMDMQMPEMDGCQAARRIRALPRSDARTVPIVAVTANAFAEDVSATAAAGMDAHVSKPIDIRLLCQTLERLLRTPRAPGKENRHA</sequence>
<dbReference type="Gene3D" id="3.30.450.20">
    <property type="entry name" value="PAS domain"/>
    <property type="match status" value="2"/>
</dbReference>
<evidence type="ECO:0000313" key="21">
    <source>
        <dbReference type="Proteomes" id="UP000886887"/>
    </source>
</evidence>
<evidence type="ECO:0000256" key="3">
    <source>
        <dbReference type="ARBA" id="ARBA00012438"/>
    </source>
</evidence>
<keyword evidence="13" id="KW-0902">Two-component regulatory system</keyword>
<feature type="domain" description="Response regulatory" evidence="19">
    <location>
        <begin position="714"/>
        <end position="835"/>
    </location>
</feature>
<dbReference type="Gene3D" id="3.40.50.2300">
    <property type="match status" value="1"/>
</dbReference>
<evidence type="ECO:0000256" key="6">
    <source>
        <dbReference type="ARBA" id="ARBA00022553"/>
    </source>
</evidence>
<dbReference type="CDD" id="cd12914">
    <property type="entry name" value="PDC1_DGC_like"/>
    <property type="match status" value="1"/>
</dbReference>
<dbReference type="Gene3D" id="3.30.565.10">
    <property type="entry name" value="Histidine kinase-like ATPase, C-terminal domain"/>
    <property type="match status" value="1"/>
</dbReference>
<evidence type="ECO:0000256" key="12">
    <source>
        <dbReference type="ARBA" id="ARBA00022989"/>
    </source>
</evidence>
<evidence type="ECO:0000256" key="9">
    <source>
        <dbReference type="ARBA" id="ARBA00022741"/>
    </source>
</evidence>
<dbReference type="PRINTS" id="PR00344">
    <property type="entry name" value="BCTRLSENSOR"/>
</dbReference>
<keyword evidence="10" id="KW-0418">Kinase</keyword>
<dbReference type="GO" id="GO:0000155">
    <property type="term" value="F:phosphorelay sensor kinase activity"/>
    <property type="evidence" value="ECO:0007669"/>
    <property type="project" value="InterPro"/>
</dbReference>
<dbReference type="GO" id="GO:0005886">
    <property type="term" value="C:plasma membrane"/>
    <property type="evidence" value="ECO:0007669"/>
    <property type="project" value="UniProtKB-SubCell"/>
</dbReference>
<dbReference type="SUPFAM" id="SSF47384">
    <property type="entry name" value="Homodimeric domain of signal transducing histidine kinase"/>
    <property type="match status" value="1"/>
</dbReference>
<name>A0A9D0ZAG4_9FIRM</name>
<keyword evidence="14 17" id="KW-0472">Membrane</keyword>
<evidence type="ECO:0000256" key="10">
    <source>
        <dbReference type="ARBA" id="ARBA00022777"/>
    </source>
</evidence>
<dbReference type="SUPFAM" id="SSF103190">
    <property type="entry name" value="Sensory domain-like"/>
    <property type="match status" value="1"/>
</dbReference>
<dbReference type="InterPro" id="IPR003661">
    <property type="entry name" value="HisK_dim/P_dom"/>
</dbReference>
<dbReference type="InterPro" id="IPR036890">
    <property type="entry name" value="HATPase_C_sf"/>
</dbReference>
<evidence type="ECO:0000256" key="15">
    <source>
        <dbReference type="ARBA" id="ARBA00024867"/>
    </source>
</evidence>
<accession>A0A9D0ZAG4</accession>
<dbReference type="PANTHER" id="PTHR43047:SF72">
    <property type="entry name" value="OSMOSENSING HISTIDINE PROTEIN KINASE SLN1"/>
    <property type="match status" value="1"/>
</dbReference>
<dbReference type="PROSITE" id="PS50109">
    <property type="entry name" value="HIS_KIN"/>
    <property type="match status" value="1"/>
</dbReference>
<evidence type="ECO:0000256" key="7">
    <source>
        <dbReference type="ARBA" id="ARBA00022679"/>
    </source>
</evidence>
<evidence type="ECO:0000256" key="1">
    <source>
        <dbReference type="ARBA" id="ARBA00000085"/>
    </source>
</evidence>
<dbReference type="SMART" id="SM00388">
    <property type="entry name" value="HisKA"/>
    <property type="match status" value="1"/>
</dbReference>
<dbReference type="InterPro" id="IPR005467">
    <property type="entry name" value="His_kinase_dom"/>
</dbReference>
<dbReference type="Pfam" id="PF00512">
    <property type="entry name" value="HisKA"/>
    <property type="match status" value="1"/>
</dbReference>
<dbReference type="Proteomes" id="UP000886887">
    <property type="component" value="Unassembled WGS sequence"/>
</dbReference>
<dbReference type="SMART" id="SM00448">
    <property type="entry name" value="REC"/>
    <property type="match status" value="1"/>
</dbReference>
<dbReference type="InterPro" id="IPR001789">
    <property type="entry name" value="Sig_transdc_resp-reg_receiver"/>
</dbReference>
<keyword evidence="8 17" id="KW-0812">Transmembrane</keyword>
<dbReference type="AlphaFoldDB" id="A0A9D0ZAG4"/>
<keyword evidence="7" id="KW-0808">Transferase</keyword>
<dbReference type="Pfam" id="PF02518">
    <property type="entry name" value="HATPase_c"/>
    <property type="match status" value="1"/>
</dbReference>
<dbReference type="EMBL" id="DVFJ01000024">
    <property type="protein sequence ID" value="HIQ71949.1"/>
    <property type="molecule type" value="Genomic_DNA"/>
</dbReference>
<gene>
    <name evidence="20" type="ORF">IAB73_07070</name>
</gene>
<evidence type="ECO:0000256" key="17">
    <source>
        <dbReference type="SAM" id="Phobius"/>
    </source>
</evidence>
<feature type="modified residue" description="4-aspartylphosphate" evidence="16">
    <location>
        <position position="766"/>
    </location>
</feature>
<dbReference type="GO" id="GO:0005524">
    <property type="term" value="F:ATP binding"/>
    <property type="evidence" value="ECO:0007669"/>
    <property type="project" value="UniProtKB-KW"/>
</dbReference>
<keyword evidence="6 16" id="KW-0597">Phosphoprotein</keyword>
<dbReference type="Gene3D" id="1.10.287.130">
    <property type="match status" value="1"/>
</dbReference>
<dbReference type="InterPro" id="IPR004358">
    <property type="entry name" value="Sig_transdc_His_kin-like_C"/>
</dbReference>
<protein>
    <recommendedName>
        <fullName evidence="4">Stage 0 sporulation protein A homolog</fullName>
        <ecNumber evidence="3">2.7.13.3</ecNumber>
    </recommendedName>
</protein>
<dbReference type="FunFam" id="3.30.565.10:FF:000023">
    <property type="entry name" value="PAS domain-containing sensor histidine kinase"/>
    <property type="match status" value="1"/>
</dbReference>
<comment type="function">
    <text evidence="15">May play the central regulatory role in sporulation. It may be an element of the effector pathway responsible for the activation of sporulation genes in response to nutritional stress. Spo0A may act in concert with spo0H (a sigma factor) to control the expression of some genes that are critical to the sporulation process.</text>
</comment>
<keyword evidence="5" id="KW-1003">Cell membrane</keyword>
<keyword evidence="9" id="KW-0547">Nucleotide-binding</keyword>
<dbReference type="GO" id="GO:0009927">
    <property type="term" value="F:histidine phosphotransfer kinase activity"/>
    <property type="evidence" value="ECO:0007669"/>
    <property type="project" value="TreeGrafter"/>
</dbReference>
<evidence type="ECO:0000256" key="13">
    <source>
        <dbReference type="ARBA" id="ARBA00023012"/>
    </source>
</evidence>
<dbReference type="PROSITE" id="PS50110">
    <property type="entry name" value="RESPONSE_REGULATORY"/>
    <property type="match status" value="1"/>
</dbReference>
<organism evidence="20 21">
    <name type="scientific">Candidatus Onthenecus intestinigallinarum</name>
    <dbReference type="NCBI Taxonomy" id="2840875"/>
    <lineage>
        <taxon>Bacteria</taxon>
        <taxon>Bacillati</taxon>
        <taxon>Bacillota</taxon>
        <taxon>Clostridia</taxon>
        <taxon>Eubacteriales</taxon>
        <taxon>Candidatus Onthenecus</taxon>
    </lineage>
</organism>
<dbReference type="EC" id="2.7.13.3" evidence="3"/>
<dbReference type="Pfam" id="PF00072">
    <property type="entry name" value="Response_reg"/>
    <property type="match status" value="1"/>
</dbReference>
<proteinExistence type="predicted"/>
<dbReference type="SUPFAM" id="SSF52172">
    <property type="entry name" value="CheY-like"/>
    <property type="match status" value="1"/>
</dbReference>
<evidence type="ECO:0000259" key="18">
    <source>
        <dbReference type="PROSITE" id="PS50109"/>
    </source>
</evidence>
<dbReference type="InterPro" id="IPR036097">
    <property type="entry name" value="HisK_dim/P_sf"/>
</dbReference>
<evidence type="ECO:0000259" key="19">
    <source>
        <dbReference type="PROSITE" id="PS50110"/>
    </source>
</evidence>
<dbReference type="CDD" id="cd00082">
    <property type="entry name" value="HisKA"/>
    <property type="match status" value="1"/>
</dbReference>
<keyword evidence="11" id="KW-0067">ATP-binding</keyword>
<evidence type="ECO:0000256" key="16">
    <source>
        <dbReference type="PROSITE-ProRule" id="PRU00169"/>
    </source>
</evidence>
<keyword evidence="12 17" id="KW-1133">Transmembrane helix</keyword>
<evidence type="ECO:0000256" key="2">
    <source>
        <dbReference type="ARBA" id="ARBA00004651"/>
    </source>
</evidence>